<dbReference type="InterPro" id="IPR029045">
    <property type="entry name" value="ClpP/crotonase-like_dom_sf"/>
</dbReference>
<dbReference type="GO" id="GO:0004485">
    <property type="term" value="F:methylcrotonoyl-CoA carboxylase activity"/>
    <property type="evidence" value="ECO:0007669"/>
    <property type="project" value="TreeGrafter"/>
</dbReference>
<proteinExistence type="predicted"/>
<dbReference type="STRING" id="1715989.NITINOP_0941"/>
<dbReference type="KEGG" id="nio:NITINOP_0941"/>
<feature type="domain" description="CoA carboxyltransferase N-terminal" evidence="1">
    <location>
        <begin position="21"/>
        <end position="278"/>
    </location>
</feature>
<dbReference type="InterPro" id="IPR045190">
    <property type="entry name" value="MCCB/AccD1-like"/>
</dbReference>
<dbReference type="InterPro" id="IPR011762">
    <property type="entry name" value="COA_CT_N"/>
</dbReference>
<dbReference type="SUPFAM" id="SSF52096">
    <property type="entry name" value="ClpP/crotonase"/>
    <property type="match status" value="2"/>
</dbReference>
<dbReference type="RefSeq" id="WP_062483607.1">
    <property type="nucleotide sequence ID" value="NZ_LN885086.1"/>
</dbReference>
<dbReference type="EMBL" id="LN885086">
    <property type="protein sequence ID" value="CUQ65916.1"/>
    <property type="molecule type" value="Genomic_DNA"/>
</dbReference>
<keyword evidence="3" id="KW-0436">Ligase</keyword>
<dbReference type="Gene3D" id="3.90.226.10">
    <property type="entry name" value="2-enoyl-CoA Hydratase, Chain A, domain 1"/>
    <property type="match status" value="2"/>
</dbReference>
<dbReference type="GO" id="GO:0004658">
    <property type="term" value="F:propionyl-CoA carboxylase activity"/>
    <property type="evidence" value="ECO:0007669"/>
    <property type="project" value="UniProtKB-EC"/>
</dbReference>
<dbReference type="Proteomes" id="UP000066284">
    <property type="component" value="Chromosome 1"/>
</dbReference>
<dbReference type="GO" id="GO:0006552">
    <property type="term" value="P:L-leucine catabolic process"/>
    <property type="evidence" value="ECO:0007669"/>
    <property type="project" value="TreeGrafter"/>
</dbReference>
<dbReference type="PANTHER" id="PTHR22855:SF13">
    <property type="entry name" value="METHYLCROTONOYL-COA CARBOXYLASE BETA CHAIN, MITOCHONDRIAL"/>
    <property type="match status" value="1"/>
</dbReference>
<sequence length="533" mass="57877">MRVLATSVVPTSDAYRSNRLHYEGLVADLRKRLAVARAGGSPEAVALHKTRGKMTVRERLAALLDPDAPWLELSPLAASGLYEDQVPSAGLVTGVGVVSGRPCVIVANDATVKGGTYFPLTIKKHLRAQEIALANRLPCIYLVDSGGVFLPMQAEVFADRDHFGRIFYHQARMSALGIPQIAVVMGLCTAGGAYVPAMCDENIIVKGTGAIYLAGPPLVKAATGEEVTVEDLGGADLHTRRSGVSDHLANDDREAIELCRSIMDTLPRRPSPRKQEVEEPLYQAEDLYGLIPSNPRQTFDVREVIARLVDGSRFHEFKARYGSTLVCGFARWMGHLVGIIGNNGVLLSEAALKGAHFVQLCDQRRVPIVFLQNITGFMVGKDYEARGIIKDGAKMVQAVATAGVPMITVIIGASHGAGNYAMCGRAYGPRWLFLWPNARISVMGPQQAAQVLVTIKQQQLAREGAALSQEEARAIYDSTVAQYEKEGDPFFSTARLWDDGIIDPVETRKILGFCLDIAMTAPAKRARPPVFRM</sequence>
<dbReference type="FunFam" id="3.90.226.10:FF:000046">
    <property type="entry name" value="Geranyl-CoA carboxylase beta subunit"/>
    <property type="match status" value="1"/>
</dbReference>
<dbReference type="InterPro" id="IPR034733">
    <property type="entry name" value="AcCoA_carboxyl_beta"/>
</dbReference>
<dbReference type="EC" id="6.4.1.3" evidence="3"/>
<protein>
    <submittedName>
        <fullName evidence="3">Propionyl-CoA carboxylase</fullName>
        <ecNumber evidence="3">6.4.1.3</ecNumber>
    </submittedName>
</protein>
<evidence type="ECO:0000259" key="2">
    <source>
        <dbReference type="PROSITE" id="PS50989"/>
    </source>
</evidence>
<dbReference type="FunFam" id="3.90.226.10:FF:000004">
    <property type="entry name" value="Methylcrotonoyl-CoA carboxylase beta chain"/>
    <property type="match status" value="1"/>
</dbReference>
<evidence type="ECO:0000313" key="4">
    <source>
        <dbReference type="Proteomes" id="UP000066284"/>
    </source>
</evidence>
<evidence type="ECO:0000259" key="1">
    <source>
        <dbReference type="PROSITE" id="PS50980"/>
    </source>
</evidence>
<evidence type="ECO:0000313" key="3">
    <source>
        <dbReference type="EMBL" id="CUQ65916.1"/>
    </source>
</evidence>
<organism evidence="3 4">
    <name type="scientific">Candidatus Nitrospira inopinata</name>
    <dbReference type="NCBI Taxonomy" id="1715989"/>
    <lineage>
        <taxon>Bacteria</taxon>
        <taxon>Pseudomonadati</taxon>
        <taxon>Nitrospirota</taxon>
        <taxon>Nitrospiria</taxon>
        <taxon>Nitrospirales</taxon>
        <taxon>Nitrospiraceae</taxon>
        <taxon>Nitrospira</taxon>
    </lineage>
</organism>
<accession>A0A0S4KN96</accession>
<dbReference type="PROSITE" id="PS50989">
    <property type="entry name" value="COA_CT_CTER"/>
    <property type="match status" value="1"/>
</dbReference>
<dbReference type="PANTHER" id="PTHR22855">
    <property type="entry name" value="ACETYL, PROPIONYL, PYRUVATE, AND GLUTACONYL CARBOXYLASE-RELATED"/>
    <property type="match status" value="1"/>
</dbReference>
<feature type="domain" description="CoA carboxyltransferase C-terminal" evidence="2">
    <location>
        <begin position="276"/>
        <end position="525"/>
    </location>
</feature>
<dbReference type="InterPro" id="IPR011763">
    <property type="entry name" value="COA_CT_C"/>
</dbReference>
<dbReference type="Pfam" id="PF01039">
    <property type="entry name" value="Carboxyl_trans"/>
    <property type="match status" value="1"/>
</dbReference>
<dbReference type="OrthoDB" id="9803706at2"/>
<dbReference type="PROSITE" id="PS50980">
    <property type="entry name" value="COA_CT_NTER"/>
    <property type="match status" value="1"/>
</dbReference>
<gene>
    <name evidence="3" type="primary">pccB</name>
    <name evidence="3" type="ORF">NITINOP_0941</name>
</gene>
<keyword evidence="4" id="KW-1185">Reference proteome</keyword>
<dbReference type="AlphaFoldDB" id="A0A0S4KN96"/>
<name>A0A0S4KN96_9BACT</name>
<dbReference type="GO" id="GO:1905202">
    <property type="term" value="C:methylcrotonoyl-CoA carboxylase complex"/>
    <property type="evidence" value="ECO:0007669"/>
    <property type="project" value="TreeGrafter"/>
</dbReference>
<reference evidence="4" key="1">
    <citation type="submission" date="2015-09" db="EMBL/GenBank/DDBJ databases">
        <authorList>
            <person name="Daims H."/>
        </authorList>
    </citation>
    <scope>NUCLEOTIDE SEQUENCE [LARGE SCALE GENOMIC DNA]</scope>
</reference>